<evidence type="ECO:0000256" key="6">
    <source>
        <dbReference type="ARBA" id="ARBA00030512"/>
    </source>
</evidence>
<dbReference type="EMBL" id="QFNF01000010">
    <property type="protein sequence ID" value="PZO78840.1"/>
    <property type="molecule type" value="Genomic_DNA"/>
</dbReference>
<feature type="chain" id="PRO_5016105324" description="beta-N-acetylhexosaminidase" evidence="9">
    <location>
        <begin position="27"/>
        <end position="719"/>
    </location>
</feature>
<proteinExistence type="inferred from homology"/>
<dbReference type="GO" id="GO:0004563">
    <property type="term" value="F:beta-N-acetylhexosaminidase activity"/>
    <property type="evidence" value="ECO:0007669"/>
    <property type="project" value="UniProtKB-EC"/>
</dbReference>
<evidence type="ECO:0000313" key="13">
    <source>
        <dbReference type="Proteomes" id="UP000248614"/>
    </source>
</evidence>
<dbReference type="Pfam" id="PF00728">
    <property type="entry name" value="Glyco_hydro_20"/>
    <property type="match status" value="1"/>
</dbReference>
<keyword evidence="4" id="KW-0378">Hydrolase</keyword>
<dbReference type="GO" id="GO:0005975">
    <property type="term" value="P:carbohydrate metabolic process"/>
    <property type="evidence" value="ECO:0007669"/>
    <property type="project" value="InterPro"/>
</dbReference>
<dbReference type="GO" id="GO:0016020">
    <property type="term" value="C:membrane"/>
    <property type="evidence" value="ECO:0007669"/>
    <property type="project" value="TreeGrafter"/>
</dbReference>
<dbReference type="InterPro" id="IPR025705">
    <property type="entry name" value="Beta_hexosaminidase_sua/sub"/>
</dbReference>
<sequence>MDRIFNGKQRFGAAVLGLLLPTAALAGPVALMPQPRSVAPGVGGALSVAGPFAVRWTDCGGTPTLDRAAARLRDDVQRQTGLVLDPARAVPVRVTCRSTGAAADAGEGYRLTVATDGIAIDADGPTGGLRALATLRQLVGLSPAGIAIPLQTIEDGPRFSWRGVMIDTVRHFVTPATIRRQIDAMERVKLNTLHLHLSDDQGFRVESRRYPRLNAAGPFFTQAEIRDLVSYAADRGVRIVPEFDVPGHTTAIVKAYPEVGVVAKAKSFGQPQVALNPAAPATYRFLERLFGEMAPLFPDPHFHVGGDEVGAQVWDDAADVKALMAREKLADRKAVEGYFARRVAGIVRGLGKTMIGWEEVAAAGVPQDVVVQAWQTSNAMAAATAAGHRTIASAGYYLNLLRPADSMYAIDPAATAAAGLAPDYAAALKKTNPLLAGFITDALVDFPHAPLTAAQEKLLIGGEAPLWGEIASDELVDHHMWPRAAVLAERFWSRRDVTDPRDMYRRLAIVSDQLSATGLDDRATQARMAMRIAPDDDGAVAMLLSLTGPVRNMAHDHRIRAMLAGRTIVQSLNALADAAPVDSLTARRFADDAARYVAGERALAPSLAARLTAWRDNDARFARAAGGNPLLEAALPTSAQIAALARAGADALAAIEAGRTLSPERVAEAKTLLDTLAAQEAASWRPFDPFFNAQPPADLIVKIGPGIRTLVEAGGSVRR</sequence>
<evidence type="ECO:0000313" key="12">
    <source>
        <dbReference type="EMBL" id="PZO78840.1"/>
    </source>
</evidence>
<evidence type="ECO:0000256" key="5">
    <source>
        <dbReference type="ARBA" id="ARBA00023295"/>
    </source>
</evidence>
<dbReference type="SUPFAM" id="SSF55545">
    <property type="entry name" value="beta-N-acetylhexosaminidase-like domain"/>
    <property type="match status" value="1"/>
</dbReference>
<protein>
    <recommendedName>
        <fullName evidence="3">beta-N-acetylhexosaminidase</fullName>
        <ecNumber evidence="3">3.2.1.52</ecNumber>
    </recommendedName>
    <alternativeName>
        <fullName evidence="6">Beta-N-acetylhexosaminidase</fullName>
    </alternativeName>
    <alternativeName>
        <fullName evidence="7">N-acetyl-beta-glucosaminidase</fullName>
    </alternativeName>
</protein>
<dbReference type="GO" id="GO:0030203">
    <property type="term" value="P:glycosaminoglycan metabolic process"/>
    <property type="evidence" value="ECO:0007669"/>
    <property type="project" value="TreeGrafter"/>
</dbReference>
<keyword evidence="5" id="KW-0326">Glycosidase</keyword>
<dbReference type="Gene3D" id="3.30.379.10">
    <property type="entry name" value="Chitobiase/beta-hexosaminidase domain 2-like"/>
    <property type="match status" value="1"/>
</dbReference>
<evidence type="ECO:0000256" key="8">
    <source>
        <dbReference type="PIRSR" id="PIRSR625705-1"/>
    </source>
</evidence>
<dbReference type="SUPFAM" id="SSF51445">
    <property type="entry name" value="(Trans)glycosidases"/>
    <property type="match status" value="1"/>
</dbReference>
<dbReference type="PANTHER" id="PTHR22600:SF57">
    <property type="entry name" value="BETA-N-ACETYLHEXOSAMINIDASE"/>
    <property type="match status" value="1"/>
</dbReference>
<evidence type="ECO:0000256" key="3">
    <source>
        <dbReference type="ARBA" id="ARBA00012663"/>
    </source>
</evidence>
<dbReference type="AlphaFoldDB" id="A0A2W4Z968"/>
<evidence type="ECO:0000256" key="9">
    <source>
        <dbReference type="SAM" id="SignalP"/>
    </source>
</evidence>
<name>A0A2W4Z968_9SPHN</name>
<dbReference type="PRINTS" id="PR00738">
    <property type="entry name" value="GLHYDRLASE20"/>
</dbReference>
<dbReference type="PANTHER" id="PTHR22600">
    <property type="entry name" value="BETA-HEXOSAMINIDASE"/>
    <property type="match status" value="1"/>
</dbReference>
<comment type="caution">
    <text evidence="12">The sequence shown here is derived from an EMBL/GenBank/DDBJ whole genome shotgun (WGS) entry which is preliminary data.</text>
</comment>
<dbReference type="EC" id="3.2.1.52" evidence="3"/>
<reference evidence="12 13" key="1">
    <citation type="submission" date="2017-08" db="EMBL/GenBank/DDBJ databases">
        <title>Infants hospitalized years apart are colonized by the same room-sourced microbial strains.</title>
        <authorList>
            <person name="Brooks B."/>
            <person name="Olm M.R."/>
            <person name="Firek B.A."/>
            <person name="Baker R."/>
            <person name="Thomas B.C."/>
            <person name="Morowitz M.J."/>
            <person name="Banfield J.F."/>
        </authorList>
    </citation>
    <scope>NUCLEOTIDE SEQUENCE [LARGE SCALE GENOMIC DNA]</scope>
    <source>
        <strain evidence="12">S2_018_000_R3_110</strain>
    </source>
</reference>
<comment type="similarity">
    <text evidence="2">Belongs to the glycosyl hydrolase 20 family.</text>
</comment>
<dbReference type="InterPro" id="IPR015882">
    <property type="entry name" value="HEX_bac_N"/>
</dbReference>
<evidence type="ECO:0000259" key="10">
    <source>
        <dbReference type="Pfam" id="PF00728"/>
    </source>
</evidence>
<dbReference type="Proteomes" id="UP000248614">
    <property type="component" value="Unassembled WGS sequence"/>
</dbReference>
<evidence type="ECO:0000256" key="7">
    <source>
        <dbReference type="ARBA" id="ARBA00033000"/>
    </source>
</evidence>
<evidence type="ECO:0000259" key="11">
    <source>
        <dbReference type="Pfam" id="PF02838"/>
    </source>
</evidence>
<feature type="signal peptide" evidence="9">
    <location>
        <begin position="1"/>
        <end position="26"/>
    </location>
</feature>
<feature type="domain" description="Beta-hexosaminidase bacterial type N-terminal" evidence="11">
    <location>
        <begin position="30"/>
        <end position="155"/>
    </location>
</feature>
<dbReference type="InterPro" id="IPR029018">
    <property type="entry name" value="Hex-like_dom2"/>
</dbReference>
<comment type="catalytic activity">
    <reaction evidence="1">
        <text>Hydrolysis of terminal non-reducing N-acetyl-D-hexosamine residues in N-acetyl-beta-D-hexosaminides.</text>
        <dbReference type="EC" id="3.2.1.52"/>
    </reaction>
</comment>
<accession>A0A2W4Z968</accession>
<feature type="domain" description="Glycoside hydrolase family 20 catalytic" evidence="10">
    <location>
        <begin position="159"/>
        <end position="494"/>
    </location>
</feature>
<dbReference type="InterPro" id="IPR017853">
    <property type="entry name" value="GH"/>
</dbReference>
<feature type="active site" description="Proton donor" evidence="8">
    <location>
        <position position="308"/>
    </location>
</feature>
<gene>
    <name evidence="12" type="ORF">DI632_05990</name>
</gene>
<organism evidence="12 13">
    <name type="scientific">Sphingomonas hengshuiensis</name>
    <dbReference type="NCBI Taxonomy" id="1609977"/>
    <lineage>
        <taxon>Bacteria</taxon>
        <taxon>Pseudomonadati</taxon>
        <taxon>Pseudomonadota</taxon>
        <taxon>Alphaproteobacteria</taxon>
        <taxon>Sphingomonadales</taxon>
        <taxon>Sphingomonadaceae</taxon>
        <taxon>Sphingomonas</taxon>
    </lineage>
</organism>
<dbReference type="Pfam" id="PF02838">
    <property type="entry name" value="Glyco_hydro_20b"/>
    <property type="match status" value="1"/>
</dbReference>
<dbReference type="InterPro" id="IPR015883">
    <property type="entry name" value="Glyco_hydro_20_cat"/>
</dbReference>
<dbReference type="Gene3D" id="3.20.20.80">
    <property type="entry name" value="Glycosidases"/>
    <property type="match status" value="1"/>
</dbReference>
<evidence type="ECO:0000256" key="4">
    <source>
        <dbReference type="ARBA" id="ARBA00022801"/>
    </source>
</evidence>
<evidence type="ECO:0000256" key="1">
    <source>
        <dbReference type="ARBA" id="ARBA00001231"/>
    </source>
</evidence>
<keyword evidence="9" id="KW-0732">Signal</keyword>
<evidence type="ECO:0000256" key="2">
    <source>
        <dbReference type="ARBA" id="ARBA00006285"/>
    </source>
</evidence>